<evidence type="ECO:0000313" key="2">
    <source>
        <dbReference type="EMBL" id="GEL11090.1"/>
    </source>
</evidence>
<feature type="signal peptide" evidence="1">
    <location>
        <begin position="1"/>
        <end position="20"/>
    </location>
</feature>
<dbReference type="Proteomes" id="UP000182367">
    <property type="component" value="Unassembled WGS sequence"/>
</dbReference>
<comment type="caution">
    <text evidence="3">The sequence shown here is derived from an EMBL/GenBank/DDBJ whole genome shotgun (WGS) entry which is preliminary data.</text>
</comment>
<organism evidence="3 5">
    <name type="scientific">Flavobacterium glycines</name>
    <dbReference type="NCBI Taxonomy" id="551990"/>
    <lineage>
        <taxon>Bacteria</taxon>
        <taxon>Pseudomonadati</taxon>
        <taxon>Bacteroidota</taxon>
        <taxon>Flavobacteriia</taxon>
        <taxon>Flavobacteriales</taxon>
        <taxon>Flavobacteriaceae</taxon>
        <taxon>Flavobacterium</taxon>
    </lineage>
</organism>
<reference evidence="5" key="1">
    <citation type="submission" date="2016-03" db="EMBL/GenBank/DDBJ databases">
        <title>Draft genome sequence of Paenibacillus glacialis DSM 22343.</title>
        <authorList>
            <person name="Shin S.-K."/>
            <person name="Yi H."/>
        </authorList>
    </citation>
    <scope>NUCLEOTIDE SEQUENCE [LARGE SCALE GENOMIC DNA]</scope>
    <source>
        <strain evidence="5">NBRC 105008</strain>
    </source>
</reference>
<dbReference type="EMBL" id="BJVF01000002">
    <property type="protein sequence ID" value="GEL11090.1"/>
    <property type="molecule type" value="Genomic_DNA"/>
</dbReference>
<dbReference type="PROSITE" id="PS51257">
    <property type="entry name" value="PROKAR_LIPOPROTEIN"/>
    <property type="match status" value="1"/>
</dbReference>
<sequence>MNTIVKLFSLVLICSFFSCSSDSVDSQSTTNGGALTIGDKTIVLSQAYLENYGKRGNAYNVDFSARSETLSGTNTDAAVVYFELFSSVDKKLAKGDYMLGDYSSATAFTYTPWGESLLGLNITSTDKGLRVANGISIKPTEGVFTVTENGKQYKVNFSGKGTANTFANGVLTTTQENVDFSMNYTGNVKIYAGVEYTTAKKVNSKERVAKAHTVLFN</sequence>
<dbReference type="EMBL" id="LVEO01000029">
    <property type="protein sequence ID" value="OCB68899.1"/>
    <property type="molecule type" value="Genomic_DNA"/>
</dbReference>
<dbReference type="Proteomes" id="UP000093226">
    <property type="component" value="Unassembled WGS sequence"/>
</dbReference>
<gene>
    <name evidence="3" type="ORF">FBGL_15085</name>
    <name evidence="2" type="ORF">FGL01_18290</name>
    <name evidence="4" type="ORF">SAMN05192550_1827</name>
</gene>
<dbReference type="Proteomes" id="UP000321579">
    <property type="component" value="Unassembled WGS sequence"/>
</dbReference>
<dbReference type="STRING" id="551990.SAMN05192550_1827"/>
<proteinExistence type="predicted"/>
<keyword evidence="1" id="KW-0732">Signal</keyword>
<reference evidence="3" key="2">
    <citation type="submission" date="2016-03" db="EMBL/GenBank/DDBJ databases">
        <authorList>
            <person name="Ploux O."/>
        </authorList>
    </citation>
    <scope>NUCLEOTIDE SEQUENCE</scope>
    <source>
        <strain evidence="3">NBRC 105008</strain>
    </source>
</reference>
<reference evidence="4 6" key="3">
    <citation type="submission" date="2016-10" db="EMBL/GenBank/DDBJ databases">
        <authorList>
            <person name="Varghese N."/>
            <person name="Submissions S."/>
        </authorList>
    </citation>
    <scope>NUCLEOTIDE SEQUENCE [LARGE SCALE GENOMIC DNA]</scope>
    <source>
        <strain evidence="4 6">Gm-149</strain>
    </source>
</reference>
<evidence type="ECO:0000313" key="4">
    <source>
        <dbReference type="EMBL" id="SDJ29122.1"/>
    </source>
</evidence>
<protein>
    <recommendedName>
        <fullName evidence="8">Lipoprotein</fullName>
    </recommendedName>
</protein>
<evidence type="ECO:0000313" key="6">
    <source>
        <dbReference type="Proteomes" id="UP000182367"/>
    </source>
</evidence>
<dbReference type="EMBL" id="FNEO01000002">
    <property type="protein sequence ID" value="SDJ29122.1"/>
    <property type="molecule type" value="Genomic_DNA"/>
</dbReference>
<feature type="chain" id="PRO_5044556037" description="Lipoprotein" evidence="1">
    <location>
        <begin position="21"/>
        <end position="217"/>
    </location>
</feature>
<evidence type="ECO:0008006" key="8">
    <source>
        <dbReference type="Google" id="ProtNLM"/>
    </source>
</evidence>
<dbReference type="AlphaFoldDB" id="A0A1B9DGY0"/>
<evidence type="ECO:0000313" key="7">
    <source>
        <dbReference type="Proteomes" id="UP000321579"/>
    </source>
</evidence>
<reference evidence="2 7" key="4">
    <citation type="submission" date="2019-07" db="EMBL/GenBank/DDBJ databases">
        <title>Whole genome shotgun sequence of Flavobacterium glycines NBRC 105008.</title>
        <authorList>
            <person name="Hosoyama A."/>
            <person name="Uohara A."/>
            <person name="Ohji S."/>
            <person name="Ichikawa N."/>
        </authorList>
    </citation>
    <scope>NUCLEOTIDE SEQUENCE [LARGE SCALE GENOMIC DNA]</scope>
    <source>
        <strain evidence="2 7">NBRC 105008</strain>
    </source>
</reference>
<evidence type="ECO:0000313" key="5">
    <source>
        <dbReference type="Proteomes" id="UP000093226"/>
    </source>
</evidence>
<accession>A0A1B9DGY0</accession>
<dbReference type="RefSeq" id="WP_066329835.1">
    <property type="nucleotide sequence ID" value="NZ_BJVF01000002.1"/>
</dbReference>
<evidence type="ECO:0000256" key="1">
    <source>
        <dbReference type="SAM" id="SignalP"/>
    </source>
</evidence>
<dbReference type="OrthoDB" id="1334519at2"/>
<keyword evidence="6" id="KW-1185">Reference proteome</keyword>
<evidence type="ECO:0000313" key="3">
    <source>
        <dbReference type="EMBL" id="OCB68899.1"/>
    </source>
</evidence>
<name>A0A1B9DGY0_9FLAO</name>